<evidence type="ECO:0000313" key="7">
    <source>
        <dbReference type="Proteomes" id="UP000286712"/>
    </source>
</evidence>
<dbReference type="Proteomes" id="UP000288073">
    <property type="component" value="Unassembled WGS sequence"/>
</dbReference>
<evidence type="ECO:0000313" key="4">
    <source>
        <dbReference type="EMBL" id="RTI16348.1"/>
    </source>
</evidence>
<dbReference type="EMBL" id="PEMN01000133">
    <property type="protein sequence ID" value="RTI18096.1"/>
    <property type="molecule type" value="Genomic_DNA"/>
</dbReference>
<evidence type="ECO:0000313" key="6">
    <source>
        <dbReference type="EMBL" id="RTI54791.1"/>
    </source>
</evidence>
<dbReference type="EMBL" id="PEMW01000210">
    <property type="protein sequence ID" value="RTI54791.1"/>
    <property type="molecule type" value="Genomic_DNA"/>
</dbReference>
<protein>
    <submittedName>
        <fullName evidence="6">Uncharacterized protein</fullName>
    </submittedName>
</protein>
<evidence type="ECO:0000313" key="8">
    <source>
        <dbReference type="Proteomes" id="UP000286734"/>
    </source>
</evidence>
<accession>A0A430VPL1</accession>
<evidence type="ECO:0000313" key="3">
    <source>
        <dbReference type="EMBL" id="RTH26738.1"/>
    </source>
</evidence>
<dbReference type="EMBL" id="PEMJ01000088">
    <property type="protein sequence ID" value="RTI16348.1"/>
    <property type="molecule type" value="Genomic_DNA"/>
</dbReference>
<evidence type="ECO:0000313" key="11">
    <source>
        <dbReference type="Proteomes" id="UP000288073"/>
    </source>
</evidence>
<sequence>MRTVKELAGFWSGGPYSLIRPSRGTNPLTYLADIRIPARKEIHPLASFILFTPPSDLFLKVNGETLDDDHFYLAVLLEDYLMTFAEALQKDRVYALFPGDGL</sequence>
<dbReference type="Proteomes" id="UP000287155">
    <property type="component" value="Unassembled WGS sequence"/>
</dbReference>
<dbReference type="EMBL" id="PELW01000096">
    <property type="protein sequence ID" value="RTH26738.1"/>
    <property type="molecule type" value="Genomic_DNA"/>
</dbReference>
<reference evidence="7 8" key="1">
    <citation type="journal article" date="2019" name="Extremophiles">
        <title>Biogeography of thermophiles and predominance of Thermus scotoductus in domestic water heaters.</title>
        <authorList>
            <person name="Wilpiszeski R.L."/>
            <person name="Zhang Z."/>
            <person name="House C.H."/>
        </authorList>
    </citation>
    <scope>NUCLEOTIDE SEQUENCE [LARGE SCALE GENOMIC DNA]</scope>
    <source>
        <strain evidence="5 11">10_S10</strain>
        <strain evidence="4 9">14_S14</strain>
        <strain evidence="6 10">1_S1</strain>
        <strain evidence="3 7">27_S27</strain>
        <strain evidence="2 8">34_S34</strain>
        <strain evidence="1 12">38_S38</strain>
    </source>
</reference>
<evidence type="ECO:0000313" key="9">
    <source>
        <dbReference type="Proteomes" id="UP000287155"/>
    </source>
</evidence>
<dbReference type="Proteomes" id="UP000287467">
    <property type="component" value="Unassembled WGS sequence"/>
</dbReference>
<dbReference type="EMBL" id="PELM01000295">
    <property type="protein sequence ID" value="RTH01948.1"/>
    <property type="molecule type" value="Genomic_DNA"/>
</dbReference>
<dbReference type="AlphaFoldDB" id="A0A430VPL1"/>
<dbReference type="Proteomes" id="UP000286712">
    <property type="component" value="Unassembled WGS sequence"/>
</dbReference>
<dbReference type="Proteomes" id="UP000286734">
    <property type="component" value="Unassembled WGS sequence"/>
</dbReference>
<comment type="caution">
    <text evidence="6">The sequence shown here is derived from an EMBL/GenBank/DDBJ whole genome shotgun (WGS) entry which is preliminary data.</text>
</comment>
<proteinExistence type="predicted"/>
<dbReference type="EMBL" id="PELP01000029">
    <property type="protein sequence ID" value="RTH07607.1"/>
    <property type="molecule type" value="Genomic_DNA"/>
</dbReference>
<evidence type="ECO:0000313" key="5">
    <source>
        <dbReference type="EMBL" id="RTI18096.1"/>
    </source>
</evidence>
<evidence type="ECO:0000313" key="10">
    <source>
        <dbReference type="Proteomes" id="UP000287467"/>
    </source>
</evidence>
<name>A0A430VPL1_THESC</name>
<evidence type="ECO:0000313" key="12">
    <source>
        <dbReference type="Proteomes" id="UP000288082"/>
    </source>
</evidence>
<dbReference type="RefSeq" id="WP_015717495.1">
    <property type="nucleotide sequence ID" value="NZ_PELM01000295.1"/>
</dbReference>
<organism evidence="6 10">
    <name type="scientific">Thermus scotoductus</name>
    <dbReference type="NCBI Taxonomy" id="37636"/>
    <lineage>
        <taxon>Bacteria</taxon>
        <taxon>Thermotogati</taxon>
        <taxon>Deinococcota</taxon>
        <taxon>Deinococci</taxon>
        <taxon>Thermales</taxon>
        <taxon>Thermaceae</taxon>
        <taxon>Thermus</taxon>
    </lineage>
</organism>
<evidence type="ECO:0000313" key="1">
    <source>
        <dbReference type="EMBL" id="RTH01948.1"/>
    </source>
</evidence>
<gene>
    <name evidence="6" type="ORF">CSW14_07080</name>
    <name evidence="5" type="ORF">CSW23_05300</name>
    <name evidence="4" type="ORF">CSW27_03980</name>
    <name evidence="3" type="ORF">CSW40_04305</name>
    <name evidence="2" type="ORF">CSW47_01505</name>
    <name evidence="1" type="ORF">CSW50_08620</name>
</gene>
<evidence type="ECO:0000313" key="2">
    <source>
        <dbReference type="EMBL" id="RTH07607.1"/>
    </source>
</evidence>
<dbReference type="Proteomes" id="UP000288082">
    <property type="component" value="Unassembled WGS sequence"/>
</dbReference>